<evidence type="ECO:0000313" key="1">
    <source>
        <dbReference type="EMBL" id="MFD1736224.1"/>
    </source>
</evidence>
<proteinExistence type="predicted"/>
<accession>A0ABW4LN84</accession>
<protein>
    <recommendedName>
        <fullName evidence="3">AAA domain-containing protein</fullName>
    </recommendedName>
</protein>
<keyword evidence="2" id="KW-1185">Reference proteome</keyword>
<dbReference type="Proteomes" id="UP001597214">
    <property type="component" value="Unassembled WGS sequence"/>
</dbReference>
<gene>
    <name evidence="1" type="ORF">ACFSCX_06555</name>
</gene>
<organism evidence="1 2">
    <name type="scientific">Bacillus salitolerans</name>
    <dbReference type="NCBI Taxonomy" id="1437434"/>
    <lineage>
        <taxon>Bacteria</taxon>
        <taxon>Bacillati</taxon>
        <taxon>Bacillota</taxon>
        <taxon>Bacilli</taxon>
        <taxon>Bacillales</taxon>
        <taxon>Bacillaceae</taxon>
        <taxon>Bacillus</taxon>
    </lineage>
</organism>
<sequence length="270" mass="30757">MSTVSFWSPTNGQATTSNLILVASLLSAEYELKTMMTQTHAQSTLESAFLTSSQGSMVDFSDSGIDALERLARSNRLTHDKVANYTKSVLTNRLDLLAGTSKPNFVKSESIHDVLETIIEAAKRYYDLLLIDVNNGTDHELASKVLQKSDLVIVNLTQNVNVLDQFFSKDIEQLQDKKMLLVLSNYDVDSRYSEKNIRRRYHCKSPILTVPYNTDYRDAFNDKKVLEYFLRARKQKAANNHFFVNEVRKLAKEILKLSDIEMNDEIRGVS</sequence>
<evidence type="ECO:0008006" key="3">
    <source>
        <dbReference type="Google" id="ProtNLM"/>
    </source>
</evidence>
<dbReference type="RefSeq" id="WP_377927371.1">
    <property type="nucleotide sequence ID" value="NZ_JBHUEM010000005.1"/>
</dbReference>
<reference evidence="2" key="1">
    <citation type="journal article" date="2019" name="Int. J. Syst. Evol. Microbiol.">
        <title>The Global Catalogue of Microorganisms (GCM) 10K type strain sequencing project: providing services to taxonomists for standard genome sequencing and annotation.</title>
        <authorList>
            <consortium name="The Broad Institute Genomics Platform"/>
            <consortium name="The Broad Institute Genome Sequencing Center for Infectious Disease"/>
            <person name="Wu L."/>
            <person name="Ma J."/>
        </authorList>
    </citation>
    <scope>NUCLEOTIDE SEQUENCE [LARGE SCALE GENOMIC DNA]</scope>
    <source>
        <strain evidence="2">CCUG 49339</strain>
    </source>
</reference>
<dbReference type="InterPro" id="IPR027417">
    <property type="entry name" value="P-loop_NTPase"/>
</dbReference>
<dbReference type="Gene3D" id="3.40.50.300">
    <property type="entry name" value="P-loop containing nucleotide triphosphate hydrolases"/>
    <property type="match status" value="1"/>
</dbReference>
<name>A0ABW4LN84_9BACI</name>
<dbReference type="SUPFAM" id="SSF52540">
    <property type="entry name" value="P-loop containing nucleoside triphosphate hydrolases"/>
    <property type="match status" value="1"/>
</dbReference>
<dbReference type="EMBL" id="JBHUEM010000005">
    <property type="protein sequence ID" value="MFD1736224.1"/>
    <property type="molecule type" value="Genomic_DNA"/>
</dbReference>
<evidence type="ECO:0000313" key="2">
    <source>
        <dbReference type="Proteomes" id="UP001597214"/>
    </source>
</evidence>
<comment type="caution">
    <text evidence="1">The sequence shown here is derived from an EMBL/GenBank/DDBJ whole genome shotgun (WGS) entry which is preliminary data.</text>
</comment>